<organism evidence="3 4">
    <name type="scientific">Mortierella polycephala</name>
    <dbReference type="NCBI Taxonomy" id="41804"/>
    <lineage>
        <taxon>Eukaryota</taxon>
        <taxon>Fungi</taxon>
        <taxon>Fungi incertae sedis</taxon>
        <taxon>Mucoromycota</taxon>
        <taxon>Mortierellomycotina</taxon>
        <taxon>Mortierellomycetes</taxon>
        <taxon>Mortierellales</taxon>
        <taxon>Mortierellaceae</taxon>
        <taxon>Mortierella</taxon>
    </lineage>
</organism>
<dbReference type="AlphaFoldDB" id="A0A9P6U961"/>
<dbReference type="Pfam" id="PF04938">
    <property type="entry name" value="SIP1"/>
    <property type="match status" value="2"/>
</dbReference>
<dbReference type="Proteomes" id="UP000726737">
    <property type="component" value="Unassembled WGS sequence"/>
</dbReference>
<protein>
    <submittedName>
        <fullName evidence="3">Gem (Nuclear organelle) associated protein 2</fullName>
    </submittedName>
</protein>
<proteinExistence type="inferred from homology"/>
<comment type="caution">
    <text evidence="3">The sequence shown here is derived from an EMBL/GenBank/DDBJ whole genome shotgun (WGS) entry which is preliminary data.</text>
</comment>
<sequence length="355" mass="39501">MEDMLPSSGEEYLRMVKAQARSCPAVVVAVTAKEHLSVRNTSEKYRTDWNSCRPAPEGCAPSKEWKEQFMKEFGIARASLKRYQQTQERNLKRIRAHGPLETCTSSASSAVLSSSTSSPVVTTNQDQRDHQQDHHAPSRASDGRTLVSTPSLSIRAPLPIPKLTNEQEWRRLLYGPENPAPSKATIPLVAIDNKDITTAIQPETFTESISTSTAGSSTSTSTNTASLLPSSSIHVPDDTVLLARIARSKRQELGISPEPQFLIRLDQGYLMRLLKYHLRWMTEDDVTDHEGKWLYALFLKLDPLVESDQVATLRNLAKKCSRIRSRLNKNSGSKLATVNMVITIVSQLFGQGDLE</sequence>
<dbReference type="OrthoDB" id="428895at2759"/>
<dbReference type="EMBL" id="JAAAJA010000042">
    <property type="protein sequence ID" value="KAG0264850.1"/>
    <property type="molecule type" value="Genomic_DNA"/>
</dbReference>
<evidence type="ECO:0000313" key="4">
    <source>
        <dbReference type="Proteomes" id="UP000726737"/>
    </source>
</evidence>
<feature type="region of interest" description="Disordered" evidence="2">
    <location>
        <begin position="105"/>
        <end position="159"/>
    </location>
</feature>
<feature type="compositionally biased region" description="Low complexity" evidence="2">
    <location>
        <begin position="105"/>
        <end position="125"/>
    </location>
</feature>
<reference evidence="3" key="1">
    <citation type="journal article" date="2020" name="Fungal Divers.">
        <title>Resolving the Mortierellaceae phylogeny through synthesis of multi-gene phylogenetics and phylogenomics.</title>
        <authorList>
            <person name="Vandepol N."/>
            <person name="Liber J."/>
            <person name="Desiro A."/>
            <person name="Na H."/>
            <person name="Kennedy M."/>
            <person name="Barry K."/>
            <person name="Grigoriev I.V."/>
            <person name="Miller A.N."/>
            <person name="O'Donnell K."/>
            <person name="Stajich J.E."/>
            <person name="Bonito G."/>
        </authorList>
    </citation>
    <scope>NUCLEOTIDE SEQUENCE</scope>
    <source>
        <strain evidence="3">KOD948</strain>
    </source>
</reference>
<feature type="compositionally biased region" description="Basic and acidic residues" evidence="2">
    <location>
        <begin position="126"/>
        <end position="136"/>
    </location>
</feature>
<dbReference type="GO" id="GO:0032797">
    <property type="term" value="C:SMN complex"/>
    <property type="evidence" value="ECO:0007669"/>
    <property type="project" value="TreeGrafter"/>
</dbReference>
<dbReference type="PANTHER" id="PTHR12794">
    <property type="entry name" value="GEMIN2"/>
    <property type="match status" value="1"/>
</dbReference>
<dbReference type="PANTHER" id="PTHR12794:SF0">
    <property type="entry name" value="GEM-ASSOCIATED PROTEIN 2"/>
    <property type="match status" value="1"/>
</dbReference>
<gene>
    <name evidence="3" type="primary">GEMIN2</name>
    <name evidence="3" type="ORF">BG011_005973</name>
</gene>
<feature type="region of interest" description="Disordered" evidence="2">
    <location>
        <begin position="207"/>
        <end position="230"/>
    </location>
</feature>
<name>A0A9P6U961_9FUNG</name>
<dbReference type="GO" id="GO:0005634">
    <property type="term" value="C:nucleus"/>
    <property type="evidence" value="ECO:0007669"/>
    <property type="project" value="TreeGrafter"/>
</dbReference>
<keyword evidence="4" id="KW-1185">Reference proteome</keyword>
<evidence type="ECO:0000256" key="2">
    <source>
        <dbReference type="SAM" id="MobiDB-lite"/>
    </source>
</evidence>
<comment type="similarity">
    <text evidence="1">Belongs to the gemin-2 family.</text>
</comment>
<dbReference type="GO" id="GO:0000387">
    <property type="term" value="P:spliceosomal snRNP assembly"/>
    <property type="evidence" value="ECO:0007669"/>
    <property type="project" value="InterPro"/>
</dbReference>
<evidence type="ECO:0000313" key="3">
    <source>
        <dbReference type="EMBL" id="KAG0264850.1"/>
    </source>
</evidence>
<dbReference type="InterPro" id="IPR035426">
    <property type="entry name" value="Gemin2/Brr1"/>
</dbReference>
<evidence type="ECO:0000256" key="1">
    <source>
        <dbReference type="ARBA" id="ARBA00025758"/>
    </source>
</evidence>
<dbReference type="Gene3D" id="1.20.58.1070">
    <property type="match status" value="1"/>
</dbReference>
<accession>A0A9P6U961</accession>